<gene>
    <name evidence="1" type="ORF">Csp1_17910</name>
</gene>
<dbReference type="Pfam" id="PF11927">
    <property type="entry name" value="HODM_asu-like"/>
    <property type="match status" value="1"/>
</dbReference>
<dbReference type="EMBL" id="CP024988">
    <property type="protein sequence ID" value="AWT26570.1"/>
    <property type="molecule type" value="Genomic_DNA"/>
</dbReference>
<evidence type="ECO:0000313" key="2">
    <source>
        <dbReference type="Proteomes" id="UP000247696"/>
    </source>
</evidence>
<reference evidence="2" key="1">
    <citation type="submission" date="2017-11" db="EMBL/GenBank/DDBJ databases">
        <title>Otitis media/interna in a cat caused by the recently described species Corynebacterium provencense.</title>
        <authorList>
            <person name="Kittl S."/>
            <person name="Brodard I."/>
            <person name="Rychener L."/>
            <person name="Jores J."/>
            <person name="Roosje P."/>
            <person name="Gobeli Brawand S."/>
        </authorList>
    </citation>
    <scope>NUCLEOTIDE SEQUENCE [LARGE SCALE GENOMIC DNA]</scope>
    <source>
        <strain evidence="2">17KM38</strain>
    </source>
</reference>
<dbReference type="AlphaFoldDB" id="A0A2Z3YTQ0"/>
<protein>
    <recommendedName>
        <fullName evidence="3">DUF3445 domain-containing protein</fullName>
    </recommendedName>
</protein>
<organism evidence="1 2">
    <name type="scientific">Corynebacterium provencense</name>
    <dbReference type="NCBI Taxonomy" id="1737425"/>
    <lineage>
        <taxon>Bacteria</taxon>
        <taxon>Bacillati</taxon>
        <taxon>Actinomycetota</taxon>
        <taxon>Actinomycetes</taxon>
        <taxon>Mycobacteriales</taxon>
        <taxon>Corynebacteriaceae</taxon>
        <taxon>Corynebacterium</taxon>
    </lineage>
</organism>
<evidence type="ECO:0008006" key="3">
    <source>
        <dbReference type="Google" id="ProtNLM"/>
    </source>
</evidence>
<sequence>MNTTPVKLPSDRLATFPWPFSGDERSFRYSVNVGEARLPQPTAAGEWGREIIAIDDDYPALIRARENVLRADPGRLAVADHMGPACWDVMLWLMTQLDADHPGTMHLERIGDGTGAGEYRWRNDLLDIDQTFVFGDDSSLPENPLLFIGRQVPEDLLLATEREGQIFLDAGLVTFANDWSVKFDVGMSFREIHGPIPRFTGEGITSRAEKFMMLMTGEKIYRRVNWTFSGIGSRRMDASLETYDRWGWEPARIVADRDWGRVQLRIELEHFVRLPVTGAHLFSIRTYMASLAEIAAVPEWAEQLADIVEELPEDIATYKGFVEWRDDAMAWLRDNTVTDSSPSTAGNN</sequence>
<accession>A0A2Z3YTQ0</accession>
<proteinExistence type="predicted"/>
<dbReference type="STRING" id="1737425.GCA_900049755_02719"/>
<evidence type="ECO:0000313" key="1">
    <source>
        <dbReference type="EMBL" id="AWT26570.1"/>
    </source>
</evidence>
<dbReference type="Proteomes" id="UP000247696">
    <property type="component" value="Chromosome"/>
</dbReference>
<name>A0A2Z3YTQ0_9CORY</name>
<dbReference type="InterPro" id="IPR021848">
    <property type="entry name" value="HODM_asu-like"/>
</dbReference>
<keyword evidence="2" id="KW-1185">Reference proteome</keyword>
<dbReference type="KEGG" id="cpre:Csp1_17910"/>
<dbReference type="RefSeq" id="WP_227871002.1">
    <property type="nucleotide sequence ID" value="NZ_CP024988.1"/>
</dbReference>